<dbReference type="EMBL" id="PJQM01003226">
    <property type="protein sequence ID" value="RCH90047.1"/>
    <property type="molecule type" value="Genomic_DNA"/>
</dbReference>
<dbReference type="PROSITE" id="PS50004">
    <property type="entry name" value="C2"/>
    <property type="match status" value="2"/>
</dbReference>
<evidence type="ECO:0000256" key="7">
    <source>
        <dbReference type="ARBA" id="ARBA00023098"/>
    </source>
</evidence>
<dbReference type="InterPro" id="IPR003817">
    <property type="entry name" value="PS_Dcarbxylase"/>
</dbReference>
<keyword evidence="11" id="KW-0670">Pyruvate</keyword>
<dbReference type="InterPro" id="IPR035892">
    <property type="entry name" value="C2_domain_sf"/>
</dbReference>
<dbReference type="SUPFAM" id="SSF49562">
    <property type="entry name" value="C2 domain (Calcium/lipid-binding domain, CaLB)"/>
    <property type="match status" value="2"/>
</dbReference>
<evidence type="ECO:0000256" key="2">
    <source>
        <dbReference type="ARBA" id="ARBA00005189"/>
    </source>
</evidence>
<dbReference type="EC" id="4.1.1.65" evidence="3"/>
<keyword evidence="7" id="KW-0443">Lipid metabolism</keyword>
<evidence type="ECO:0000259" key="14">
    <source>
        <dbReference type="PROSITE" id="PS50004"/>
    </source>
</evidence>
<comment type="pathway">
    <text evidence="12">Phospholipid metabolism; phosphatidylethanolamine biosynthesis.</text>
</comment>
<dbReference type="InterPro" id="IPR018247">
    <property type="entry name" value="EF_Hand_1_Ca_BS"/>
</dbReference>
<proteinExistence type="predicted"/>
<dbReference type="GO" id="GO:0004609">
    <property type="term" value="F:phosphatidylserine decarboxylase activity"/>
    <property type="evidence" value="ECO:0007669"/>
    <property type="project" value="UniProtKB-EC"/>
</dbReference>
<dbReference type="Proteomes" id="UP000253551">
    <property type="component" value="Unassembled WGS sequence"/>
</dbReference>
<dbReference type="PROSITE" id="PS00018">
    <property type="entry name" value="EF_HAND_1"/>
    <property type="match status" value="1"/>
</dbReference>
<keyword evidence="9" id="KW-0456">Lyase</keyword>
<keyword evidence="10" id="KW-1208">Phospholipid metabolism</keyword>
<sequence>METENRFHRRCSSANDVTHSRIPFVHRLSSFRRRRTPKANDELVSTELILKINILKARHLNRDDETNIPNPYVTVRCGGIRQRTDTVKKIFDPEWACELEISLNEVVQHKKRLRALKKNGLCLAVYSKDKFSSIFLGQCRWSLDQLFTEDQSSWTYEDSQPTWFTLLQHQHRGFYRRKKREDQKESQQPEICVQYGLILRTVQGEPLPSNPAAVKEDWQYLTENSTFVTEEELLEDKISESAIQSSSNSFTHRFKKNTIKKNISTPSVPSLETDIPPRKRRLRSRLIRRRRKPKGYYARFESDIMGITFLEIECAKDLPPEKNITRTGFDMDPFVIVSYGSSTFRTRAIRHNLNPVWNEKLYFHVKNTQENYKIKFAVYDKDKFTNNDFVASQEISISEIIQNTTSSLGPTEDWDQNESPSETIEHQMGRLTFPLNLAKADKWKNSPTLTIRAKFVPYLDIRKMFWVTLAKTCDANNSNTLGRLEVQSMLETLGSNISETTLDKFWERHNKDFADELTLDELAESLEWFMRMSDDERTEENPTSNNAFFLLGDEEEEEYEMDDILDNDDGPVGEEEEEEEDSEYSTNNEDDDDSSSVPSPDEADYEALAEGDGIQYIDGPLKSLELNKEQVSTHHKVHEKVIRLNECPICHRPNLSKRGQMDIVTHVATCAANDWTTVDRFLMGNFGSEAQAQRKWFVKLVSKVGYGKYSAGTNNANIIVQDRATGQLIDERMSVYIRLGMRLVYKGMRTGIQSKTAKRILANMSIKQGRRFDNPLSKRDIAPFIKFHQLDLTDVLEPLENFNTFNEFFYRKLKPEARPCDSPDDPRVVVSPADCRMMSFSTIEDAMSVWIKGVEFSVPKLLDDPEEAKAFEGGSLAIFRLAPQDYHRFHSPVDGQIKKIHRVQGQYYTVNPMAIRTTLDVYGDNKRDVVYMESDTFGKVAVVLIGAMMVGSILMTRDKGDYLSRADELGYFAFGGSTLVVLFEKDKIRFDHDLLENAQNSLETL</sequence>
<comment type="caution">
    <text evidence="15">The sequence shown here is derived from an EMBL/GenBank/DDBJ whole genome shotgun (WGS) entry which is preliminary data.</text>
</comment>
<dbReference type="AlphaFoldDB" id="A0A367JJD9"/>
<dbReference type="Pfam" id="PF02666">
    <property type="entry name" value="PS_Dcarbxylase"/>
    <property type="match status" value="1"/>
</dbReference>
<keyword evidence="8" id="KW-0594">Phospholipid biosynthesis</keyword>
<protein>
    <recommendedName>
        <fullName evidence="3">phosphatidylserine decarboxylase</fullName>
        <ecNumber evidence="3">4.1.1.65</ecNumber>
    </recommendedName>
</protein>
<organism evidence="15 16">
    <name type="scientific">Rhizopus stolonifer</name>
    <name type="common">Rhizopus nigricans</name>
    <dbReference type="NCBI Taxonomy" id="4846"/>
    <lineage>
        <taxon>Eukaryota</taxon>
        <taxon>Fungi</taxon>
        <taxon>Fungi incertae sedis</taxon>
        <taxon>Mucoromycota</taxon>
        <taxon>Mucoromycotina</taxon>
        <taxon>Mucoromycetes</taxon>
        <taxon>Mucorales</taxon>
        <taxon>Mucorineae</taxon>
        <taxon>Rhizopodaceae</taxon>
        <taxon>Rhizopus</taxon>
    </lineage>
</organism>
<dbReference type="Pfam" id="PF00168">
    <property type="entry name" value="C2"/>
    <property type="match status" value="2"/>
</dbReference>
<evidence type="ECO:0000256" key="9">
    <source>
        <dbReference type="ARBA" id="ARBA00023239"/>
    </source>
</evidence>
<feature type="non-terminal residue" evidence="15">
    <location>
        <position position="1005"/>
    </location>
</feature>
<feature type="domain" description="C2" evidence="14">
    <location>
        <begin position="289"/>
        <end position="415"/>
    </location>
</feature>
<reference evidence="15 16" key="1">
    <citation type="journal article" date="2018" name="G3 (Bethesda)">
        <title>Phylogenetic and Phylogenomic Definition of Rhizopus Species.</title>
        <authorList>
            <person name="Gryganskyi A.P."/>
            <person name="Golan J."/>
            <person name="Dolatabadi S."/>
            <person name="Mondo S."/>
            <person name="Robb S."/>
            <person name="Idnurm A."/>
            <person name="Muszewska A."/>
            <person name="Steczkiewicz K."/>
            <person name="Masonjones S."/>
            <person name="Liao H.L."/>
            <person name="Gajdeczka M.T."/>
            <person name="Anike F."/>
            <person name="Vuek A."/>
            <person name="Anishchenko I.M."/>
            <person name="Voigt K."/>
            <person name="de Hoog G.S."/>
            <person name="Smith M.E."/>
            <person name="Heitman J."/>
            <person name="Vilgalys R."/>
            <person name="Stajich J.E."/>
        </authorList>
    </citation>
    <scope>NUCLEOTIDE SEQUENCE [LARGE SCALE GENOMIC DNA]</scope>
    <source>
        <strain evidence="15 16">LSU 92-RS-03</strain>
    </source>
</reference>
<evidence type="ECO:0000256" key="13">
    <source>
        <dbReference type="SAM" id="MobiDB-lite"/>
    </source>
</evidence>
<evidence type="ECO:0000256" key="5">
    <source>
        <dbReference type="ARBA" id="ARBA00022793"/>
    </source>
</evidence>
<evidence type="ECO:0000256" key="8">
    <source>
        <dbReference type="ARBA" id="ARBA00023209"/>
    </source>
</evidence>
<evidence type="ECO:0000256" key="12">
    <source>
        <dbReference type="ARBA" id="ARBA00024326"/>
    </source>
</evidence>
<dbReference type="PANTHER" id="PTHR10067:SF17">
    <property type="entry name" value="PHOSPHATIDYLSERINE DECARBOXYLASE PROENZYME 2"/>
    <property type="match status" value="1"/>
</dbReference>
<keyword evidence="6" id="KW-0106">Calcium</keyword>
<feature type="compositionally biased region" description="Acidic residues" evidence="13">
    <location>
        <begin position="564"/>
        <end position="594"/>
    </location>
</feature>
<evidence type="ECO:0000313" key="16">
    <source>
        <dbReference type="Proteomes" id="UP000253551"/>
    </source>
</evidence>
<evidence type="ECO:0000256" key="4">
    <source>
        <dbReference type="ARBA" id="ARBA00022516"/>
    </source>
</evidence>
<gene>
    <name evidence="15" type="ORF">CU098_000511</name>
</gene>
<comment type="cofactor">
    <cofactor evidence="1">
        <name>pyruvate</name>
        <dbReference type="ChEBI" id="CHEBI:15361"/>
    </cofactor>
</comment>
<dbReference type="NCBIfam" id="TIGR00163">
    <property type="entry name" value="PS_decarb"/>
    <property type="match status" value="1"/>
</dbReference>
<dbReference type="STRING" id="4846.A0A367JJD9"/>
<dbReference type="UniPathway" id="UPA00558"/>
<dbReference type="Gene3D" id="2.60.40.150">
    <property type="entry name" value="C2 domain"/>
    <property type="match status" value="2"/>
</dbReference>
<accession>A0A367JJD9</accession>
<keyword evidence="4" id="KW-0444">Lipid biosynthesis</keyword>
<dbReference type="InterPro" id="IPR011992">
    <property type="entry name" value="EF-hand-dom_pair"/>
</dbReference>
<feature type="region of interest" description="Disordered" evidence="13">
    <location>
        <begin position="564"/>
        <end position="603"/>
    </location>
</feature>
<evidence type="ECO:0000256" key="11">
    <source>
        <dbReference type="ARBA" id="ARBA00023317"/>
    </source>
</evidence>
<keyword evidence="16" id="KW-1185">Reference proteome</keyword>
<dbReference type="CDD" id="cd00030">
    <property type="entry name" value="C2"/>
    <property type="match status" value="1"/>
</dbReference>
<evidence type="ECO:0000313" key="15">
    <source>
        <dbReference type="EMBL" id="RCH90047.1"/>
    </source>
</evidence>
<dbReference type="SUPFAM" id="SSF47473">
    <property type="entry name" value="EF-hand"/>
    <property type="match status" value="1"/>
</dbReference>
<dbReference type="GO" id="GO:0006646">
    <property type="term" value="P:phosphatidylethanolamine biosynthetic process"/>
    <property type="evidence" value="ECO:0007669"/>
    <property type="project" value="UniProtKB-UniPathway"/>
</dbReference>
<dbReference type="PANTHER" id="PTHR10067">
    <property type="entry name" value="PHOSPHATIDYLSERINE DECARBOXYLASE"/>
    <property type="match status" value="1"/>
</dbReference>
<dbReference type="InterPro" id="IPR033177">
    <property type="entry name" value="PSD-B"/>
</dbReference>
<dbReference type="OrthoDB" id="5973539at2759"/>
<keyword evidence="5" id="KW-0210">Decarboxylase</keyword>
<dbReference type="InterPro" id="IPR000008">
    <property type="entry name" value="C2_dom"/>
</dbReference>
<dbReference type="SMART" id="SM00239">
    <property type="entry name" value="C2"/>
    <property type="match status" value="2"/>
</dbReference>
<comment type="pathway">
    <text evidence="2">Lipid metabolism.</text>
</comment>
<evidence type="ECO:0000256" key="1">
    <source>
        <dbReference type="ARBA" id="ARBA00001928"/>
    </source>
</evidence>
<evidence type="ECO:0000256" key="3">
    <source>
        <dbReference type="ARBA" id="ARBA00012243"/>
    </source>
</evidence>
<feature type="domain" description="C2" evidence="14">
    <location>
        <begin position="29"/>
        <end position="156"/>
    </location>
</feature>
<name>A0A367JJD9_RHIST</name>
<evidence type="ECO:0000256" key="6">
    <source>
        <dbReference type="ARBA" id="ARBA00022837"/>
    </source>
</evidence>
<evidence type="ECO:0000256" key="10">
    <source>
        <dbReference type="ARBA" id="ARBA00023264"/>
    </source>
</evidence>